<dbReference type="EMBL" id="BSPB01000023">
    <property type="protein sequence ID" value="GLS15303.1"/>
    <property type="molecule type" value="Genomic_DNA"/>
</dbReference>
<sequence>MQAMTDNIRLPDELGAQLRLQREALGLSKSELAAKAGKVREVVYRLEAGEDTTVSSLLAVLGALGLSLRLEKAGLPTAAEVARRFQMDDDEPLDDSGKTGHGPAA</sequence>
<proteinExistence type="predicted"/>
<protein>
    <recommendedName>
        <fullName evidence="2">HTH cro/C1-type domain-containing protein</fullName>
    </recommendedName>
</protein>
<evidence type="ECO:0000256" key="1">
    <source>
        <dbReference type="SAM" id="MobiDB-lite"/>
    </source>
</evidence>
<dbReference type="Gene3D" id="1.10.260.40">
    <property type="entry name" value="lambda repressor-like DNA-binding domains"/>
    <property type="match status" value="1"/>
</dbReference>
<reference evidence="4" key="1">
    <citation type="journal article" date="2019" name="Int. J. Syst. Evol. Microbiol.">
        <title>The Global Catalogue of Microorganisms (GCM) 10K type strain sequencing project: providing services to taxonomists for standard genome sequencing and annotation.</title>
        <authorList>
            <consortium name="The Broad Institute Genomics Platform"/>
            <consortium name="The Broad Institute Genome Sequencing Center for Infectious Disease"/>
            <person name="Wu L."/>
            <person name="Ma J."/>
        </authorList>
    </citation>
    <scope>NUCLEOTIDE SEQUENCE [LARGE SCALE GENOMIC DNA]</scope>
    <source>
        <strain evidence="4">NBRC 109341</strain>
    </source>
</reference>
<dbReference type="Proteomes" id="UP001156903">
    <property type="component" value="Unassembled WGS sequence"/>
</dbReference>
<gene>
    <name evidence="3" type="ORF">GCM10007935_27380</name>
</gene>
<feature type="region of interest" description="Disordered" evidence="1">
    <location>
        <begin position="84"/>
        <end position="105"/>
    </location>
</feature>
<dbReference type="Pfam" id="PF01381">
    <property type="entry name" value="HTH_3"/>
    <property type="match status" value="1"/>
</dbReference>
<dbReference type="InterPro" id="IPR010982">
    <property type="entry name" value="Lambda_DNA-bd_dom_sf"/>
</dbReference>
<evidence type="ECO:0000313" key="3">
    <source>
        <dbReference type="EMBL" id="GLS15303.1"/>
    </source>
</evidence>
<dbReference type="InterPro" id="IPR001387">
    <property type="entry name" value="Cro/C1-type_HTH"/>
</dbReference>
<name>A0ABQ6C4Q0_9BURK</name>
<keyword evidence="4" id="KW-1185">Reference proteome</keyword>
<evidence type="ECO:0000259" key="2">
    <source>
        <dbReference type="PROSITE" id="PS50943"/>
    </source>
</evidence>
<comment type="caution">
    <text evidence="3">The sequence shown here is derived from an EMBL/GenBank/DDBJ whole genome shotgun (WGS) entry which is preliminary data.</text>
</comment>
<feature type="domain" description="HTH cro/C1-type" evidence="2">
    <location>
        <begin position="18"/>
        <end position="71"/>
    </location>
</feature>
<dbReference type="CDD" id="cd00093">
    <property type="entry name" value="HTH_XRE"/>
    <property type="match status" value="1"/>
</dbReference>
<dbReference type="SUPFAM" id="SSF47413">
    <property type="entry name" value="lambda repressor-like DNA-binding domains"/>
    <property type="match status" value="1"/>
</dbReference>
<evidence type="ECO:0000313" key="4">
    <source>
        <dbReference type="Proteomes" id="UP001156903"/>
    </source>
</evidence>
<dbReference type="SMART" id="SM00530">
    <property type="entry name" value="HTH_XRE"/>
    <property type="match status" value="1"/>
</dbReference>
<accession>A0ABQ6C4Q0</accession>
<organism evidence="3 4">
    <name type="scientific">Hydrogenophaga electricum</name>
    <dbReference type="NCBI Taxonomy" id="1230953"/>
    <lineage>
        <taxon>Bacteria</taxon>
        <taxon>Pseudomonadati</taxon>
        <taxon>Pseudomonadota</taxon>
        <taxon>Betaproteobacteria</taxon>
        <taxon>Burkholderiales</taxon>
        <taxon>Comamonadaceae</taxon>
        <taxon>Hydrogenophaga</taxon>
    </lineage>
</organism>
<dbReference type="PROSITE" id="PS50943">
    <property type="entry name" value="HTH_CROC1"/>
    <property type="match status" value="1"/>
</dbReference>